<dbReference type="Gene3D" id="3.50.50.60">
    <property type="entry name" value="FAD/NAD(P)-binding domain"/>
    <property type="match status" value="1"/>
</dbReference>
<keyword evidence="2" id="KW-0285">Flavoprotein</keyword>
<keyword evidence="4" id="KW-0560">Oxidoreductase</keyword>
<name>A0AAV9PBQ1_9PEZI</name>
<proteinExistence type="predicted"/>
<dbReference type="GeneID" id="89925411"/>
<reference evidence="7 8" key="1">
    <citation type="submission" date="2023-08" db="EMBL/GenBank/DDBJ databases">
        <title>Black Yeasts Isolated from many extreme environments.</title>
        <authorList>
            <person name="Coleine C."/>
            <person name="Stajich J.E."/>
            <person name="Selbmann L."/>
        </authorList>
    </citation>
    <scope>NUCLEOTIDE SEQUENCE [LARGE SCALE GENOMIC DNA]</scope>
    <source>
        <strain evidence="7 8">CCFEE 5935</strain>
    </source>
</reference>
<evidence type="ECO:0000256" key="2">
    <source>
        <dbReference type="ARBA" id="ARBA00022630"/>
    </source>
</evidence>
<dbReference type="Proteomes" id="UP001337655">
    <property type="component" value="Unassembled WGS sequence"/>
</dbReference>
<dbReference type="PANTHER" id="PTHR47178">
    <property type="entry name" value="MONOOXYGENASE, FAD-BINDING"/>
    <property type="match status" value="1"/>
</dbReference>
<dbReference type="InterPro" id="IPR036188">
    <property type="entry name" value="FAD/NAD-bd_sf"/>
</dbReference>
<keyword evidence="5" id="KW-0503">Monooxygenase</keyword>
<protein>
    <recommendedName>
        <fullName evidence="6">FAD-binding domain-containing protein</fullName>
    </recommendedName>
</protein>
<evidence type="ECO:0000256" key="4">
    <source>
        <dbReference type="ARBA" id="ARBA00023002"/>
    </source>
</evidence>
<dbReference type="GO" id="GO:0071949">
    <property type="term" value="F:FAD binding"/>
    <property type="evidence" value="ECO:0007669"/>
    <property type="project" value="InterPro"/>
</dbReference>
<gene>
    <name evidence="7" type="ORF">LTR77_004065</name>
</gene>
<evidence type="ECO:0000256" key="1">
    <source>
        <dbReference type="ARBA" id="ARBA00001974"/>
    </source>
</evidence>
<dbReference type="PRINTS" id="PR00420">
    <property type="entry name" value="RNGMNOXGNASE"/>
</dbReference>
<dbReference type="SUPFAM" id="SSF51905">
    <property type="entry name" value="FAD/NAD(P)-binding domain"/>
    <property type="match status" value="1"/>
</dbReference>
<comment type="cofactor">
    <cofactor evidence="1">
        <name>FAD</name>
        <dbReference type="ChEBI" id="CHEBI:57692"/>
    </cofactor>
</comment>
<keyword evidence="8" id="KW-1185">Reference proteome</keyword>
<dbReference type="GO" id="GO:0004497">
    <property type="term" value="F:monooxygenase activity"/>
    <property type="evidence" value="ECO:0007669"/>
    <property type="project" value="UniProtKB-KW"/>
</dbReference>
<accession>A0AAV9PBQ1</accession>
<feature type="domain" description="FAD-binding" evidence="6">
    <location>
        <begin position="324"/>
        <end position="363"/>
    </location>
</feature>
<dbReference type="AlphaFoldDB" id="A0AAV9PBQ1"/>
<sequence length="414" mass="44871">MIIIVGGGLAGLSLGQGLKQANIPFRIYERDTHASFRAQGYRIRISSDGAAALKKLFPPRLYDAFEATCAKVVLGGHAVNAATGVELEFHLPGGRGSPQHAGKSHNADRAVLRNLLLHGLEGYVEFGKKMERYELNEGGGVTAHFSDGSIAEGDLLIGADGVRSSVRRQLLPDFKILDTEGRPVFGKTLVSDPLTTQLPKQIGNGLTLAYKEDEPRMKLFTDGMAFDRTLSTEYEHEMDLKVPADYIYWVLLFRKDVLPDEHANLLSLSGHQSVEKSLELTESWHHSLRVLLEEQIPDAASTLAFLTSTPSFGSDWEAQSGEGKGRVTLMGDAAHPMPPVGGIGANAGFQDSAALFAALRDASEPSGRGEQVVMAHQKAMLERAQPVVDMSAGGAGRFFGMKPMDELKPAELWH</sequence>
<comment type="caution">
    <text evidence="7">The sequence shown here is derived from an EMBL/GenBank/DDBJ whole genome shotgun (WGS) entry which is preliminary data.</text>
</comment>
<dbReference type="PANTHER" id="PTHR47178:SF5">
    <property type="entry name" value="FAD-BINDING DOMAIN-CONTAINING PROTEIN"/>
    <property type="match status" value="1"/>
</dbReference>
<dbReference type="RefSeq" id="XP_064659949.1">
    <property type="nucleotide sequence ID" value="XM_064801319.1"/>
</dbReference>
<organism evidence="7 8">
    <name type="scientific">Saxophila tyrrhenica</name>
    <dbReference type="NCBI Taxonomy" id="1690608"/>
    <lineage>
        <taxon>Eukaryota</taxon>
        <taxon>Fungi</taxon>
        <taxon>Dikarya</taxon>
        <taxon>Ascomycota</taxon>
        <taxon>Pezizomycotina</taxon>
        <taxon>Dothideomycetes</taxon>
        <taxon>Dothideomycetidae</taxon>
        <taxon>Mycosphaerellales</taxon>
        <taxon>Extremaceae</taxon>
        <taxon>Saxophila</taxon>
    </lineage>
</organism>
<keyword evidence="3" id="KW-0274">FAD</keyword>
<evidence type="ECO:0000313" key="8">
    <source>
        <dbReference type="Proteomes" id="UP001337655"/>
    </source>
</evidence>
<evidence type="ECO:0000313" key="7">
    <source>
        <dbReference type="EMBL" id="KAK5170921.1"/>
    </source>
</evidence>
<dbReference type="Pfam" id="PF01494">
    <property type="entry name" value="FAD_binding_3"/>
    <property type="match status" value="2"/>
</dbReference>
<evidence type="ECO:0000256" key="5">
    <source>
        <dbReference type="ARBA" id="ARBA00023033"/>
    </source>
</evidence>
<evidence type="ECO:0000256" key="3">
    <source>
        <dbReference type="ARBA" id="ARBA00022827"/>
    </source>
</evidence>
<dbReference type="EMBL" id="JAVRRT010000006">
    <property type="protein sequence ID" value="KAK5170921.1"/>
    <property type="molecule type" value="Genomic_DNA"/>
</dbReference>
<feature type="domain" description="FAD-binding" evidence="6">
    <location>
        <begin position="2"/>
        <end position="175"/>
    </location>
</feature>
<evidence type="ECO:0000259" key="6">
    <source>
        <dbReference type="Pfam" id="PF01494"/>
    </source>
</evidence>
<dbReference type="InterPro" id="IPR002938">
    <property type="entry name" value="FAD-bd"/>
</dbReference>